<dbReference type="GO" id="GO:0005524">
    <property type="term" value="F:ATP binding"/>
    <property type="evidence" value="ECO:0007669"/>
    <property type="project" value="UniProtKB-KW"/>
</dbReference>
<dbReference type="InterPro" id="IPR027417">
    <property type="entry name" value="P-loop_NTPase"/>
</dbReference>
<dbReference type="InterPro" id="IPR001650">
    <property type="entry name" value="Helicase_C-like"/>
</dbReference>
<name>A0A6C0B3Z3_9ZZZZ</name>
<feature type="domain" description="Helicase ATP-binding" evidence="4">
    <location>
        <begin position="42"/>
        <end position="206"/>
    </location>
</feature>
<dbReference type="GO" id="GO:0005634">
    <property type="term" value="C:nucleus"/>
    <property type="evidence" value="ECO:0007669"/>
    <property type="project" value="TreeGrafter"/>
</dbReference>
<accession>A0A6C0B3Z3</accession>
<dbReference type="Gene3D" id="3.40.50.10810">
    <property type="entry name" value="Tandem AAA-ATPase domain"/>
    <property type="match status" value="1"/>
</dbReference>
<dbReference type="SMART" id="SM00487">
    <property type="entry name" value="DEXDc"/>
    <property type="match status" value="1"/>
</dbReference>
<dbReference type="Gene3D" id="3.40.50.300">
    <property type="entry name" value="P-loop containing nucleotide triphosphate hydrolases"/>
    <property type="match status" value="1"/>
</dbReference>
<evidence type="ECO:0000256" key="1">
    <source>
        <dbReference type="ARBA" id="ARBA00022741"/>
    </source>
</evidence>
<evidence type="ECO:0000313" key="6">
    <source>
        <dbReference type="EMBL" id="QHS86945.1"/>
    </source>
</evidence>
<keyword evidence="3" id="KW-0067">ATP-binding</keyword>
<keyword evidence="2" id="KW-0378">Hydrolase</keyword>
<evidence type="ECO:0000259" key="5">
    <source>
        <dbReference type="PROSITE" id="PS51194"/>
    </source>
</evidence>
<dbReference type="SMART" id="SM00490">
    <property type="entry name" value="HELICc"/>
    <property type="match status" value="1"/>
</dbReference>
<evidence type="ECO:0000259" key="4">
    <source>
        <dbReference type="PROSITE" id="PS51192"/>
    </source>
</evidence>
<feature type="domain" description="Helicase C-terminal" evidence="5">
    <location>
        <begin position="326"/>
        <end position="488"/>
    </location>
</feature>
<dbReference type="InterPro" id="IPR050628">
    <property type="entry name" value="SNF2_RAD54_helicase_TF"/>
</dbReference>
<dbReference type="InterPro" id="IPR000330">
    <property type="entry name" value="SNF2_N"/>
</dbReference>
<dbReference type="PANTHER" id="PTHR45626">
    <property type="entry name" value="TRANSCRIPTION TERMINATION FACTOR 2-RELATED"/>
    <property type="match status" value="1"/>
</dbReference>
<dbReference type="EMBL" id="MN739067">
    <property type="protein sequence ID" value="QHS86945.1"/>
    <property type="molecule type" value="Genomic_DNA"/>
</dbReference>
<dbReference type="InterPro" id="IPR038718">
    <property type="entry name" value="SNF2-like_sf"/>
</dbReference>
<proteinExistence type="predicted"/>
<keyword evidence="1" id="KW-0547">Nucleotide-binding</keyword>
<dbReference type="CDD" id="cd18008">
    <property type="entry name" value="DEXDc_SHPRH-like"/>
    <property type="match status" value="1"/>
</dbReference>
<dbReference type="GO" id="GO:0016787">
    <property type="term" value="F:hydrolase activity"/>
    <property type="evidence" value="ECO:0007669"/>
    <property type="project" value="UniProtKB-KW"/>
</dbReference>
<evidence type="ECO:0000256" key="3">
    <source>
        <dbReference type="ARBA" id="ARBA00022840"/>
    </source>
</evidence>
<dbReference type="Pfam" id="PF00176">
    <property type="entry name" value="SNF2-rel_dom"/>
    <property type="match status" value="1"/>
</dbReference>
<dbReference type="CDD" id="cd18793">
    <property type="entry name" value="SF2_C_SNF"/>
    <property type="match status" value="1"/>
</dbReference>
<dbReference type="PROSITE" id="PS51194">
    <property type="entry name" value="HELICASE_CTER"/>
    <property type="match status" value="1"/>
</dbReference>
<dbReference type="AlphaFoldDB" id="A0A6C0B3Z3"/>
<dbReference type="SUPFAM" id="SSF52540">
    <property type="entry name" value="P-loop containing nucleoside triphosphate hydrolases"/>
    <property type="match status" value="2"/>
</dbReference>
<dbReference type="Pfam" id="PF00271">
    <property type="entry name" value="Helicase_C"/>
    <property type="match status" value="1"/>
</dbReference>
<dbReference type="InterPro" id="IPR014001">
    <property type="entry name" value="Helicase_ATP-bd"/>
</dbReference>
<protein>
    <recommendedName>
        <fullName evidence="7">Helicase</fullName>
    </recommendedName>
</protein>
<reference evidence="6" key="1">
    <citation type="journal article" date="2020" name="Nature">
        <title>Giant virus diversity and host interactions through global metagenomics.</title>
        <authorList>
            <person name="Schulz F."/>
            <person name="Roux S."/>
            <person name="Paez-Espino D."/>
            <person name="Jungbluth S."/>
            <person name="Walsh D.A."/>
            <person name="Denef V.J."/>
            <person name="McMahon K.D."/>
            <person name="Konstantinidis K.T."/>
            <person name="Eloe-Fadrosh E.A."/>
            <person name="Kyrpides N.C."/>
            <person name="Woyke T."/>
        </authorList>
    </citation>
    <scope>NUCLEOTIDE SEQUENCE</scope>
    <source>
        <strain evidence="6">GVMAG-M-3300009422-16</strain>
    </source>
</reference>
<dbReference type="PROSITE" id="PS51192">
    <property type="entry name" value="HELICASE_ATP_BIND_1"/>
    <property type="match status" value="1"/>
</dbReference>
<evidence type="ECO:0000256" key="2">
    <source>
        <dbReference type="ARBA" id="ARBA00022801"/>
    </source>
</evidence>
<organism evidence="6">
    <name type="scientific">viral metagenome</name>
    <dbReference type="NCBI Taxonomy" id="1070528"/>
    <lineage>
        <taxon>unclassified sequences</taxon>
        <taxon>metagenomes</taxon>
        <taxon>organismal metagenomes</taxon>
    </lineage>
</organism>
<dbReference type="InterPro" id="IPR049730">
    <property type="entry name" value="SNF2/RAD54-like_C"/>
</dbReference>
<sequence>MVQDKNKLIIENTLRVASDIMSIKGFTLRDYQVDGVNWMISREVNQSHAGGILADDPGLGKTIQTAALMVGIPKKTLIIVPTAVLSQWYDIMSNIFGEDVIYLHYGQEKRKTSHEILSANFDICITSHGCAVSRKKQTYETILHIPNFWERIVIDEGHVIRNKNTKMHKTAMNYSRIGGAKWILSGTPVQNRTADIVNIIQYIGVPLSRIKTNLDSCIEKYLLRRTKKVLMDEVFREVDFKTHVIPFKTREEQNVYNQIETFSLNELVDLKYSGTSGLKYEMFRLEVIIRLRQASCHPQIAIDSMNSKYEAAGVADFTSISTKITALVQDVVAADGLSLIFCHFMGEMLRIQERLRLNGFTSKLYNGSMSRAKRDAILEGFKTGAHTSKVLIVQIMAGGVGLNLQEFSNVFIASPDWNPTNEIQAISRAHRYGQTKIVTVHKYILTYNMEFIDTFDEIDEDADTIDERILKKQISKRELMVRLLKDDTLKFNENIELSKCVELGLDSIVSPYGL</sequence>
<dbReference type="GO" id="GO:0008094">
    <property type="term" value="F:ATP-dependent activity, acting on DNA"/>
    <property type="evidence" value="ECO:0007669"/>
    <property type="project" value="TreeGrafter"/>
</dbReference>
<dbReference type="GO" id="GO:0006281">
    <property type="term" value="P:DNA repair"/>
    <property type="evidence" value="ECO:0007669"/>
    <property type="project" value="TreeGrafter"/>
</dbReference>
<evidence type="ECO:0008006" key="7">
    <source>
        <dbReference type="Google" id="ProtNLM"/>
    </source>
</evidence>